<dbReference type="Proteomes" id="UP000805193">
    <property type="component" value="Unassembled WGS sequence"/>
</dbReference>
<protein>
    <submittedName>
        <fullName evidence="1">Uncharacterized protein</fullName>
    </submittedName>
</protein>
<gene>
    <name evidence="1" type="ORF">HPB47_003582</name>
</gene>
<evidence type="ECO:0000313" key="2">
    <source>
        <dbReference type="Proteomes" id="UP000805193"/>
    </source>
</evidence>
<dbReference type="EMBL" id="JABSTQ010010523">
    <property type="protein sequence ID" value="KAG0420279.1"/>
    <property type="molecule type" value="Genomic_DNA"/>
</dbReference>
<accession>A0AC60PI38</accession>
<proteinExistence type="predicted"/>
<sequence>MTGCSVPLCAASSAKGVRCFRFPQEKARRRKWESCVKRDRWKASHTSRICERHFEEDQYEMNRQDGRRLLKRTAVPTLFDFRQKARRRKWESCVKRDRWKASHTSRICEVSAPWVKRVVVAGEYYIIPNVDAIVLGGTADKGDFSLVPVQETRQKILDACIALEPSLKKAKFVRDHVGLRPGRSAVRIEIEERVLDDSNKTLPIVHNYGHGGSGITVSWGCAGDAVNLLKQVVAEKESSRHELQHCNFTEKSIQHRLTVPYAPETNDLVERANGKVLSDLRKNLDGNLDHWSEYIRETTFQVNSQPHIGLQTSPLELLYNYVPWRPVDNVLATPTEPQESSAAKRDEARATLSGYLHNVKRKYDAKHRPSSFNVEDEVWYHKGPRETKLGPLYKGPYTIIRADRETFTISRNRSGTPETRLVTGRQLKRVHEQSHFSEEQTQARSFADESTDTEEAGEAEEIPSTTQVRQTRRRVPPTWLRDYETE</sequence>
<keyword evidence="2" id="KW-1185">Reference proteome</keyword>
<comment type="caution">
    <text evidence="1">The sequence shown here is derived from an EMBL/GenBank/DDBJ whole genome shotgun (WGS) entry which is preliminary data.</text>
</comment>
<name>A0AC60PI38_IXOPE</name>
<organism evidence="1 2">
    <name type="scientific">Ixodes persulcatus</name>
    <name type="common">Taiga tick</name>
    <dbReference type="NCBI Taxonomy" id="34615"/>
    <lineage>
        <taxon>Eukaryota</taxon>
        <taxon>Metazoa</taxon>
        <taxon>Ecdysozoa</taxon>
        <taxon>Arthropoda</taxon>
        <taxon>Chelicerata</taxon>
        <taxon>Arachnida</taxon>
        <taxon>Acari</taxon>
        <taxon>Parasitiformes</taxon>
        <taxon>Ixodida</taxon>
        <taxon>Ixodoidea</taxon>
        <taxon>Ixodidae</taxon>
        <taxon>Ixodinae</taxon>
        <taxon>Ixodes</taxon>
    </lineage>
</organism>
<evidence type="ECO:0000313" key="1">
    <source>
        <dbReference type="EMBL" id="KAG0420279.1"/>
    </source>
</evidence>
<reference evidence="1 2" key="1">
    <citation type="journal article" date="2020" name="Cell">
        <title>Large-Scale Comparative Analyses of Tick Genomes Elucidate Their Genetic Diversity and Vector Capacities.</title>
        <authorList>
            <consortium name="Tick Genome and Microbiome Consortium (TIGMIC)"/>
            <person name="Jia N."/>
            <person name="Wang J."/>
            <person name="Shi W."/>
            <person name="Du L."/>
            <person name="Sun Y."/>
            <person name="Zhan W."/>
            <person name="Jiang J.F."/>
            <person name="Wang Q."/>
            <person name="Zhang B."/>
            <person name="Ji P."/>
            <person name="Bell-Sakyi L."/>
            <person name="Cui X.M."/>
            <person name="Yuan T.T."/>
            <person name="Jiang B.G."/>
            <person name="Yang W.F."/>
            <person name="Lam T.T."/>
            <person name="Chang Q.C."/>
            <person name="Ding S.J."/>
            <person name="Wang X.J."/>
            <person name="Zhu J.G."/>
            <person name="Ruan X.D."/>
            <person name="Zhao L."/>
            <person name="Wei J.T."/>
            <person name="Ye R.Z."/>
            <person name="Que T.C."/>
            <person name="Du C.H."/>
            <person name="Zhou Y.H."/>
            <person name="Cheng J.X."/>
            <person name="Dai P.F."/>
            <person name="Guo W.B."/>
            <person name="Han X.H."/>
            <person name="Huang E.J."/>
            <person name="Li L.F."/>
            <person name="Wei W."/>
            <person name="Gao Y.C."/>
            <person name="Liu J.Z."/>
            <person name="Shao H.Z."/>
            <person name="Wang X."/>
            <person name="Wang C.C."/>
            <person name="Yang T.C."/>
            <person name="Huo Q.B."/>
            <person name="Li W."/>
            <person name="Chen H.Y."/>
            <person name="Chen S.E."/>
            <person name="Zhou L.G."/>
            <person name="Ni X.B."/>
            <person name="Tian J.H."/>
            <person name="Sheng Y."/>
            <person name="Liu T."/>
            <person name="Pan Y.S."/>
            <person name="Xia L.Y."/>
            <person name="Li J."/>
            <person name="Zhao F."/>
            <person name="Cao W.C."/>
        </authorList>
    </citation>
    <scope>NUCLEOTIDE SEQUENCE [LARGE SCALE GENOMIC DNA]</scope>
    <source>
        <strain evidence="1">Iper-2018</strain>
    </source>
</reference>